<dbReference type="Proteomes" id="UP000054359">
    <property type="component" value="Unassembled WGS sequence"/>
</dbReference>
<keyword evidence="2" id="KW-1185">Reference proteome</keyword>
<organism evidence="1 2">
    <name type="scientific">Stegodyphus mimosarum</name>
    <name type="common">African social velvet spider</name>
    <dbReference type="NCBI Taxonomy" id="407821"/>
    <lineage>
        <taxon>Eukaryota</taxon>
        <taxon>Metazoa</taxon>
        <taxon>Ecdysozoa</taxon>
        <taxon>Arthropoda</taxon>
        <taxon>Chelicerata</taxon>
        <taxon>Arachnida</taxon>
        <taxon>Araneae</taxon>
        <taxon>Araneomorphae</taxon>
        <taxon>Entelegynae</taxon>
        <taxon>Eresoidea</taxon>
        <taxon>Eresidae</taxon>
        <taxon>Stegodyphus</taxon>
    </lineage>
</organism>
<proteinExistence type="predicted"/>
<feature type="non-terminal residue" evidence="1">
    <location>
        <position position="49"/>
    </location>
</feature>
<feature type="non-terminal residue" evidence="1">
    <location>
        <position position="1"/>
    </location>
</feature>
<gene>
    <name evidence="1" type="ORF">X975_27164</name>
</gene>
<evidence type="ECO:0000313" key="2">
    <source>
        <dbReference type="Proteomes" id="UP000054359"/>
    </source>
</evidence>
<name>A0A087T4P6_STEMI</name>
<dbReference type="AlphaFoldDB" id="A0A087T4P6"/>
<sequence length="49" mass="6205">LHILHFKFFLKFAQLVKYFITHIWKIKEFRKEYQKDILQILSCFCRNQT</sequence>
<evidence type="ECO:0000313" key="1">
    <source>
        <dbReference type="EMBL" id="KFM60085.1"/>
    </source>
</evidence>
<dbReference type="EMBL" id="KK113389">
    <property type="protein sequence ID" value="KFM60085.1"/>
    <property type="molecule type" value="Genomic_DNA"/>
</dbReference>
<reference evidence="1 2" key="1">
    <citation type="submission" date="2013-11" db="EMBL/GenBank/DDBJ databases">
        <title>Genome sequencing of Stegodyphus mimosarum.</title>
        <authorList>
            <person name="Bechsgaard J."/>
        </authorList>
    </citation>
    <scope>NUCLEOTIDE SEQUENCE [LARGE SCALE GENOMIC DNA]</scope>
</reference>
<protein>
    <submittedName>
        <fullName evidence="1">Uncharacterized protein</fullName>
    </submittedName>
</protein>
<accession>A0A087T4P6</accession>